<proteinExistence type="predicted"/>
<evidence type="ECO:0000313" key="3">
    <source>
        <dbReference type="Proteomes" id="UP000553632"/>
    </source>
</evidence>
<feature type="non-terminal residue" evidence="2">
    <location>
        <position position="195"/>
    </location>
</feature>
<dbReference type="EMBL" id="JABANO010012589">
    <property type="protein sequence ID" value="KAF4741554.1"/>
    <property type="molecule type" value="Genomic_DNA"/>
</dbReference>
<reference evidence="2 3" key="1">
    <citation type="submission" date="2020-04" db="EMBL/GenBank/DDBJ databases">
        <title>Perkinsus olseni comparative genomics.</title>
        <authorList>
            <person name="Bogema D.R."/>
        </authorList>
    </citation>
    <scope>NUCLEOTIDE SEQUENCE [LARGE SCALE GENOMIC DNA]</scope>
    <source>
        <strain evidence="2 3">ATCC PRA-207</strain>
    </source>
</reference>
<dbReference type="Proteomes" id="UP000553632">
    <property type="component" value="Unassembled WGS sequence"/>
</dbReference>
<protein>
    <submittedName>
        <fullName evidence="2">Uncharacterized protein</fullName>
    </submittedName>
</protein>
<dbReference type="AlphaFoldDB" id="A0A7J6T8F6"/>
<organism evidence="2 3">
    <name type="scientific">Perkinsus olseni</name>
    <name type="common">Perkinsus atlanticus</name>
    <dbReference type="NCBI Taxonomy" id="32597"/>
    <lineage>
        <taxon>Eukaryota</taxon>
        <taxon>Sar</taxon>
        <taxon>Alveolata</taxon>
        <taxon>Perkinsozoa</taxon>
        <taxon>Perkinsea</taxon>
        <taxon>Perkinsida</taxon>
        <taxon>Perkinsidae</taxon>
        <taxon>Perkinsus</taxon>
    </lineage>
</organism>
<sequence>MVCPRLSMSNKKDLRLMMTGDDGPSVNEAGPSDDSDLVRSGSGMSSSTSSSALDVDSPENNDVSSSSKAPEAESAHEETDNDDLTSETFAGIRGCGDAVSVMSEPQPQAVDLCEVPESHDGAPQLLPIRPLTRPSAPRAKSLPPLPKAGPVASVRRGRGGIRGRIRGLPYRYGLSRYGQQLATKAVVAPWAPRPS</sequence>
<evidence type="ECO:0000313" key="2">
    <source>
        <dbReference type="EMBL" id="KAF4741554.1"/>
    </source>
</evidence>
<evidence type="ECO:0000256" key="1">
    <source>
        <dbReference type="SAM" id="MobiDB-lite"/>
    </source>
</evidence>
<feature type="compositionally biased region" description="Low complexity" evidence="1">
    <location>
        <begin position="38"/>
        <end position="55"/>
    </location>
</feature>
<comment type="caution">
    <text evidence="2">The sequence shown here is derived from an EMBL/GenBank/DDBJ whole genome shotgun (WGS) entry which is preliminary data.</text>
</comment>
<feature type="region of interest" description="Disordered" evidence="1">
    <location>
        <begin position="121"/>
        <end position="158"/>
    </location>
</feature>
<feature type="region of interest" description="Disordered" evidence="1">
    <location>
        <begin position="1"/>
        <end position="91"/>
    </location>
</feature>
<accession>A0A7J6T8F6</accession>
<keyword evidence="3" id="KW-1185">Reference proteome</keyword>
<name>A0A7J6T8F6_PEROL</name>
<gene>
    <name evidence="2" type="ORF">FOZ63_033834</name>
</gene>